<reference evidence="2" key="1">
    <citation type="journal article" date="2019" name="Int. J. Syst. Evol. Microbiol.">
        <title>The Global Catalogue of Microorganisms (GCM) 10K type strain sequencing project: providing services to taxonomists for standard genome sequencing and annotation.</title>
        <authorList>
            <consortium name="The Broad Institute Genomics Platform"/>
            <consortium name="The Broad Institute Genome Sequencing Center for Infectious Disease"/>
            <person name="Wu L."/>
            <person name="Ma J."/>
        </authorList>
    </citation>
    <scope>NUCLEOTIDE SEQUENCE [LARGE SCALE GENOMIC DNA]</scope>
    <source>
        <strain evidence="2">JCM 31486</strain>
    </source>
</reference>
<keyword evidence="2" id="KW-1185">Reference proteome</keyword>
<dbReference type="Pfam" id="PF21813">
    <property type="entry name" value="DUF6882"/>
    <property type="match status" value="1"/>
</dbReference>
<accession>A0ABW3MBE9</accession>
<comment type="caution">
    <text evidence="1">The sequence shown here is derived from an EMBL/GenBank/DDBJ whole genome shotgun (WGS) entry which is preliminary data.</text>
</comment>
<evidence type="ECO:0000313" key="2">
    <source>
        <dbReference type="Proteomes" id="UP001597045"/>
    </source>
</evidence>
<dbReference type="InterPro" id="IPR049249">
    <property type="entry name" value="DUF6882"/>
</dbReference>
<dbReference type="Proteomes" id="UP001597045">
    <property type="component" value="Unassembled WGS sequence"/>
</dbReference>
<gene>
    <name evidence="1" type="ORF">ACFQ1S_18895</name>
</gene>
<name>A0ABW3MBE9_9PSEU</name>
<sequence>MPETSTIDDLFADVALISHEHQMRMIEVIGDGDHSWNAKFDAPSRLVFTTPDREIVCTRFHLLGSAAPGPESWLWSWANPTGYPEEVTALADRVRQFGEQHGIPELANGEVMFDQFPEEPTEPIRVAWLVGEMAKAISGRYTLYLANAAG</sequence>
<proteinExistence type="predicted"/>
<evidence type="ECO:0000313" key="1">
    <source>
        <dbReference type="EMBL" id="MFD1047457.1"/>
    </source>
</evidence>
<organism evidence="1 2">
    <name type="scientific">Kibdelosporangium lantanae</name>
    <dbReference type="NCBI Taxonomy" id="1497396"/>
    <lineage>
        <taxon>Bacteria</taxon>
        <taxon>Bacillati</taxon>
        <taxon>Actinomycetota</taxon>
        <taxon>Actinomycetes</taxon>
        <taxon>Pseudonocardiales</taxon>
        <taxon>Pseudonocardiaceae</taxon>
        <taxon>Kibdelosporangium</taxon>
    </lineage>
</organism>
<dbReference type="EMBL" id="JBHTIS010001085">
    <property type="protein sequence ID" value="MFD1047457.1"/>
    <property type="molecule type" value="Genomic_DNA"/>
</dbReference>
<protein>
    <submittedName>
        <fullName evidence="1">DUF6882 domain-containing protein</fullName>
    </submittedName>
</protein>